<keyword evidence="3" id="KW-0472">Membrane</keyword>
<keyword evidence="3" id="KW-1133">Transmembrane helix</keyword>
<feature type="region of interest" description="Disordered" evidence="2">
    <location>
        <begin position="203"/>
        <end position="310"/>
    </location>
</feature>
<dbReference type="EMBL" id="FXUG01000018">
    <property type="protein sequence ID" value="SMP74954.1"/>
    <property type="molecule type" value="Genomic_DNA"/>
</dbReference>
<feature type="domain" description="Ancillary SecYEG translocon subunit/Cell division coordinator CpoB TPR" evidence="4">
    <location>
        <begin position="28"/>
        <end position="166"/>
    </location>
</feature>
<reference evidence="5 6" key="1">
    <citation type="submission" date="2017-05" db="EMBL/GenBank/DDBJ databases">
        <authorList>
            <person name="Varghese N."/>
            <person name="Submissions S."/>
        </authorList>
    </citation>
    <scope>NUCLEOTIDE SEQUENCE [LARGE SCALE GENOMIC DNA]</scope>
    <source>
        <strain evidence="5 6">DSM 25457</strain>
    </source>
</reference>
<evidence type="ECO:0000256" key="3">
    <source>
        <dbReference type="SAM" id="Phobius"/>
    </source>
</evidence>
<dbReference type="RefSeq" id="WP_283434995.1">
    <property type="nucleotide sequence ID" value="NZ_FXUG01000018.1"/>
</dbReference>
<organism evidence="5 6">
    <name type="scientific">Neorhodopirellula lusitana</name>
    <dbReference type="NCBI Taxonomy" id="445327"/>
    <lineage>
        <taxon>Bacteria</taxon>
        <taxon>Pseudomonadati</taxon>
        <taxon>Planctomycetota</taxon>
        <taxon>Planctomycetia</taxon>
        <taxon>Pirellulales</taxon>
        <taxon>Pirellulaceae</taxon>
        <taxon>Neorhodopirellula</taxon>
    </lineage>
</organism>
<keyword evidence="3" id="KW-0812">Transmembrane</keyword>
<protein>
    <submittedName>
        <fullName evidence="5">Negative regulator of RcsB-dependent stress response</fullName>
    </submittedName>
</protein>
<feature type="transmembrane region" description="Helical" evidence="3">
    <location>
        <begin position="32"/>
        <end position="49"/>
    </location>
</feature>
<accession>A0ABY1QP92</accession>
<evidence type="ECO:0000313" key="5">
    <source>
        <dbReference type="EMBL" id="SMP74954.1"/>
    </source>
</evidence>
<keyword evidence="6" id="KW-1185">Reference proteome</keyword>
<dbReference type="InterPro" id="IPR018704">
    <property type="entry name" value="SecYEG/CpoB_TPR"/>
</dbReference>
<comment type="caution">
    <text evidence="5">The sequence shown here is derived from an EMBL/GenBank/DDBJ whole genome shotgun (WGS) entry which is preliminary data.</text>
</comment>
<gene>
    <name evidence="5" type="ORF">SAMN06265222_11890</name>
</gene>
<evidence type="ECO:0000259" key="4">
    <source>
        <dbReference type="Pfam" id="PF09976"/>
    </source>
</evidence>
<feature type="compositionally biased region" description="Acidic residues" evidence="2">
    <location>
        <begin position="224"/>
        <end position="265"/>
    </location>
</feature>
<sequence length="310" mass="32820">MNSERRHDLQENELATALGKINESIDPYSKPIGIAVAVGLIGFLGWGFYNSSQSDRRSDATLQLIEASVSGDSETLATVAAQYADTPAAAWSRLYQGSSKMGVGMNALFNSRDEAEELLSEASAAFKEALSLSKDTLIQSRAYFGLARIAESLGDTDEAIKNYEAAMTVGESEAMVEEAQKRIDTLSKPNAKEFLAWFNEQDFAPADPASPPSLPGAGTLPDLPDLDFSSDEDETAADESTDAEGTEPESADEEAATEAEPEMAAEEAAPSSEEPAVKTESVETETIGAEEGDEEPVGSLPAETTEPSGS</sequence>
<dbReference type="PROSITE" id="PS50005">
    <property type="entry name" value="TPR"/>
    <property type="match status" value="1"/>
</dbReference>
<proteinExistence type="predicted"/>
<dbReference type="InterPro" id="IPR019734">
    <property type="entry name" value="TPR_rpt"/>
</dbReference>
<feature type="repeat" description="TPR" evidence="1">
    <location>
        <begin position="140"/>
        <end position="173"/>
    </location>
</feature>
<evidence type="ECO:0000256" key="2">
    <source>
        <dbReference type="SAM" id="MobiDB-lite"/>
    </source>
</evidence>
<keyword evidence="1" id="KW-0802">TPR repeat</keyword>
<name>A0ABY1QP92_9BACT</name>
<dbReference type="InterPro" id="IPR011990">
    <property type="entry name" value="TPR-like_helical_dom_sf"/>
</dbReference>
<dbReference type="Proteomes" id="UP001158067">
    <property type="component" value="Unassembled WGS sequence"/>
</dbReference>
<dbReference type="Pfam" id="PF09976">
    <property type="entry name" value="TPR_21"/>
    <property type="match status" value="1"/>
</dbReference>
<evidence type="ECO:0000256" key="1">
    <source>
        <dbReference type="PROSITE-ProRule" id="PRU00339"/>
    </source>
</evidence>
<dbReference type="Gene3D" id="1.25.40.10">
    <property type="entry name" value="Tetratricopeptide repeat domain"/>
    <property type="match status" value="1"/>
</dbReference>
<dbReference type="SUPFAM" id="SSF48452">
    <property type="entry name" value="TPR-like"/>
    <property type="match status" value="1"/>
</dbReference>
<evidence type="ECO:0000313" key="6">
    <source>
        <dbReference type="Proteomes" id="UP001158067"/>
    </source>
</evidence>